<protein>
    <submittedName>
        <fullName evidence="1">Uncharacterized protein</fullName>
    </submittedName>
</protein>
<reference evidence="1 2" key="1">
    <citation type="submission" date="2021-05" db="EMBL/GenBank/DDBJ databases">
        <title>Genome Assembly of Synthetic Allotetraploid Brassica napus Reveals Homoeologous Exchanges between Subgenomes.</title>
        <authorList>
            <person name="Davis J.T."/>
        </authorList>
    </citation>
    <scope>NUCLEOTIDE SEQUENCE [LARGE SCALE GENOMIC DNA]</scope>
    <source>
        <strain evidence="2">cv. Da-Ae</strain>
        <tissue evidence="1">Seedling</tissue>
    </source>
</reference>
<comment type="caution">
    <text evidence="1">The sequence shown here is derived from an EMBL/GenBank/DDBJ whole genome shotgun (WGS) entry which is preliminary data.</text>
</comment>
<keyword evidence="2" id="KW-1185">Reference proteome</keyword>
<sequence>MKLVTIYYIWRERKSRLHHTNWAKTDRFTRIFDKGIRNIILSLSYKLPHYVKGYYAGGSR</sequence>
<evidence type="ECO:0000313" key="1">
    <source>
        <dbReference type="EMBL" id="KAH0883818.1"/>
    </source>
</evidence>
<gene>
    <name evidence="1" type="ORF">HID58_059914</name>
</gene>
<name>A0ABQ7ZUE2_BRANA</name>
<proteinExistence type="predicted"/>
<accession>A0ABQ7ZUE2</accession>
<dbReference type="EMBL" id="JAGKQM010000014">
    <property type="protein sequence ID" value="KAH0883818.1"/>
    <property type="molecule type" value="Genomic_DNA"/>
</dbReference>
<dbReference type="Proteomes" id="UP000824890">
    <property type="component" value="Unassembled WGS sequence"/>
</dbReference>
<organism evidence="1 2">
    <name type="scientific">Brassica napus</name>
    <name type="common">Rape</name>
    <dbReference type="NCBI Taxonomy" id="3708"/>
    <lineage>
        <taxon>Eukaryota</taxon>
        <taxon>Viridiplantae</taxon>
        <taxon>Streptophyta</taxon>
        <taxon>Embryophyta</taxon>
        <taxon>Tracheophyta</taxon>
        <taxon>Spermatophyta</taxon>
        <taxon>Magnoliopsida</taxon>
        <taxon>eudicotyledons</taxon>
        <taxon>Gunneridae</taxon>
        <taxon>Pentapetalae</taxon>
        <taxon>rosids</taxon>
        <taxon>malvids</taxon>
        <taxon>Brassicales</taxon>
        <taxon>Brassicaceae</taxon>
        <taxon>Brassiceae</taxon>
        <taxon>Brassica</taxon>
    </lineage>
</organism>
<evidence type="ECO:0000313" key="2">
    <source>
        <dbReference type="Proteomes" id="UP000824890"/>
    </source>
</evidence>